<dbReference type="Proteomes" id="UP000054166">
    <property type="component" value="Unassembled WGS sequence"/>
</dbReference>
<dbReference type="EMBL" id="KN832974">
    <property type="protein sequence ID" value="KIM89880.1"/>
    <property type="molecule type" value="Genomic_DNA"/>
</dbReference>
<keyword evidence="2" id="KW-0560">Oxidoreductase</keyword>
<dbReference type="InterPro" id="IPR002347">
    <property type="entry name" value="SDR_fam"/>
</dbReference>
<evidence type="ECO:0000256" key="2">
    <source>
        <dbReference type="ARBA" id="ARBA00023002"/>
    </source>
</evidence>
<dbReference type="PRINTS" id="PR00081">
    <property type="entry name" value="GDHRDH"/>
</dbReference>
<sequence length="276" mass="29701">MDLGLRGVHVLITGASGGIGMETAKLFIAHGANVTLHCKSNIDPLKNLMEKHGKNRVHCVMTDLYNEDAVQRIFRFSEVQFGPVQVLIVNHAISSKGDVSLVDMTLDQWNGTLQTNLSSAFLVCREYLRGLQEPKVTPELKEQVSIVLIGSTAGKYGEAGNADYAASKSAMMYGLTMTLKNEIVKIAPKGRVNCVAPGWVDTPMAADALQNPKVMYQALATTPLKKIATPRDIANQIAILTSSAVSGHVTGQVVMVEGGMEGRAINTPEEIEALKL</sequence>
<dbReference type="Pfam" id="PF13561">
    <property type="entry name" value="adh_short_C2"/>
    <property type="match status" value="1"/>
</dbReference>
<feature type="non-terminal residue" evidence="3">
    <location>
        <position position="276"/>
    </location>
</feature>
<dbReference type="PANTHER" id="PTHR24321:SF8">
    <property type="entry name" value="ESTRADIOL 17-BETA-DEHYDROGENASE 8-RELATED"/>
    <property type="match status" value="1"/>
</dbReference>
<dbReference type="HOGENOM" id="CLU_010194_1_3_1"/>
<evidence type="ECO:0000313" key="3">
    <source>
        <dbReference type="EMBL" id="KIM89880.1"/>
    </source>
</evidence>
<comment type="similarity">
    <text evidence="1">Belongs to the short-chain dehydrogenases/reductases (SDR) family.</text>
</comment>
<dbReference type="STRING" id="765440.A0A0C3G0X4"/>
<dbReference type="SUPFAM" id="SSF51735">
    <property type="entry name" value="NAD(P)-binding Rossmann-fold domains"/>
    <property type="match status" value="1"/>
</dbReference>
<evidence type="ECO:0000256" key="1">
    <source>
        <dbReference type="ARBA" id="ARBA00006484"/>
    </source>
</evidence>
<evidence type="ECO:0000313" key="4">
    <source>
        <dbReference type="Proteomes" id="UP000054166"/>
    </source>
</evidence>
<accession>A0A0C3G0X4</accession>
<gene>
    <name evidence="3" type="ORF">PILCRDRAFT_812662</name>
</gene>
<protein>
    <submittedName>
        <fullName evidence="3">Uncharacterized protein</fullName>
    </submittedName>
</protein>
<keyword evidence="4" id="KW-1185">Reference proteome</keyword>
<reference evidence="3 4" key="1">
    <citation type="submission" date="2014-04" db="EMBL/GenBank/DDBJ databases">
        <authorList>
            <consortium name="DOE Joint Genome Institute"/>
            <person name="Kuo A."/>
            <person name="Tarkka M."/>
            <person name="Buscot F."/>
            <person name="Kohler A."/>
            <person name="Nagy L.G."/>
            <person name="Floudas D."/>
            <person name="Copeland A."/>
            <person name="Barry K.W."/>
            <person name="Cichocki N."/>
            <person name="Veneault-Fourrey C."/>
            <person name="LaButti K."/>
            <person name="Lindquist E.A."/>
            <person name="Lipzen A."/>
            <person name="Lundell T."/>
            <person name="Morin E."/>
            <person name="Murat C."/>
            <person name="Sun H."/>
            <person name="Tunlid A."/>
            <person name="Henrissat B."/>
            <person name="Grigoriev I.V."/>
            <person name="Hibbett D.S."/>
            <person name="Martin F."/>
            <person name="Nordberg H.P."/>
            <person name="Cantor M.N."/>
            <person name="Hua S.X."/>
        </authorList>
    </citation>
    <scope>NUCLEOTIDE SEQUENCE [LARGE SCALE GENOMIC DNA]</scope>
    <source>
        <strain evidence="3 4">F 1598</strain>
    </source>
</reference>
<reference evidence="4" key="2">
    <citation type="submission" date="2015-01" db="EMBL/GenBank/DDBJ databases">
        <title>Evolutionary Origins and Diversification of the Mycorrhizal Mutualists.</title>
        <authorList>
            <consortium name="DOE Joint Genome Institute"/>
            <consortium name="Mycorrhizal Genomics Consortium"/>
            <person name="Kohler A."/>
            <person name="Kuo A."/>
            <person name="Nagy L.G."/>
            <person name="Floudas D."/>
            <person name="Copeland A."/>
            <person name="Barry K.W."/>
            <person name="Cichocki N."/>
            <person name="Veneault-Fourrey C."/>
            <person name="LaButti K."/>
            <person name="Lindquist E.A."/>
            <person name="Lipzen A."/>
            <person name="Lundell T."/>
            <person name="Morin E."/>
            <person name="Murat C."/>
            <person name="Riley R."/>
            <person name="Ohm R."/>
            <person name="Sun H."/>
            <person name="Tunlid A."/>
            <person name="Henrissat B."/>
            <person name="Grigoriev I.V."/>
            <person name="Hibbett D.S."/>
            <person name="Martin F."/>
        </authorList>
    </citation>
    <scope>NUCLEOTIDE SEQUENCE [LARGE SCALE GENOMIC DNA]</scope>
    <source>
        <strain evidence="4">F 1598</strain>
    </source>
</reference>
<organism evidence="3 4">
    <name type="scientific">Piloderma croceum (strain F 1598)</name>
    <dbReference type="NCBI Taxonomy" id="765440"/>
    <lineage>
        <taxon>Eukaryota</taxon>
        <taxon>Fungi</taxon>
        <taxon>Dikarya</taxon>
        <taxon>Basidiomycota</taxon>
        <taxon>Agaricomycotina</taxon>
        <taxon>Agaricomycetes</taxon>
        <taxon>Agaricomycetidae</taxon>
        <taxon>Atheliales</taxon>
        <taxon>Atheliaceae</taxon>
        <taxon>Piloderma</taxon>
    </lineage>
</organism>
<dbReference type="AlphaFoldDB" id="A0A0C3G0X4"/>
<dbReference type="PANTHER" id="PTHR24321">
    <property type="entry name" value="DEHYDROGENASES, SHORT CHAIN"/>
    <property type="match status" value="1"/>
</dbReference>
<dbReference type="InterPro" id="IPR036291">
    <property type="entry name" value="NAD(P)-bd_dom_sf"/>
</dbReference>
<dbReference type="InParanoid" id="A0A0C3G0X4"/>
<dbReference type="GO" id="GO:0016491">
    <property type="term" value="F:oxidoreductase activity"/>
    <property type="evidence" value="ECO:0007669"/>
    <property type="project" value="UniProtKB-KW"/>
</dbReference>
<dbReference type="Gene3D" id="3.40.50.720">
    <property type="entry name" value="NAD(P)-binding Rossmann-like Domain"/>
    <property type="match status" value="1"/>
</dbReference>
<proteinExistence type="inferred from homology"/>
<dbReference type="OrthoDB" id="10253736at2759"/>
<name>A0A0C3G0X4_PILCF</name>